<evidence type="ECO:0000313" key="1">
    <source>
        <dbReference type="EMBL" id="BBX02931.1"/>
    </source>
</evidence>
<dbReference type="Proteomes" id="UP000466681">
    <property type="component" value="Chromosome"/>
</dbReference>
<protein>
    <submittedName>
        <fullName evidence="1">Uncharacterized protein</fullName>
    </submittedName>
</protein>
<gene>
    <name evidence="1" type="ORF">MMOR_38670</name>
</gene>
<organism evidence="1 2">
    <name type="scientific">Mycolicibacterium moriokaense</name>
    <dbReference type="NCBI Taxonomy" id="39691"/>
    <lineage>
        <taxon>Bacteria</taxon>
        <taxon>Bacillati</taxon>
        <taxon>Actinomycetota</taxon>
        <taxon>Actinomycetes</taxon>
        <taxon>Mycobacteriales</taxon>
        <taxon>Mycobacteriaceae</taxon>
        <taxon>Mycolicibacterium</taxon>
    </lineage>
</organism>
<dbReference type="EMBL" id="AP022560">
    <property type="protein sequence ID" value="BBX02931.1"/>
    <property type="molecule type" value="Genomic_DNA"/>
</dbReference>
<proteinExistence type="predicted"/>
<reference evidence="1 2" key="1">
    <citation type="journal article" date="2019" name="Emerg. Microbes Infect.">
        <title>Comprehensive subspecies identification of 175 nontuberculous mycobacteria species based on 7547 genomic profiles.</title>
        <authorList>
            <person name="Matsumoto Y."/>
            <person name="Kinjo T."/>
            <person name="Motooka D."/>
            <person name="Nabeya D."/>
            <person name="Jung N."/>
            <person name="Uechi K."/>
            <person name="Horii T."/>
            <person name="Iida T."/>
            <person name="Fujita J."/>
            <person name="Nakamura S."/>
        </authorList>
    </citation>
    <scope>NUCLEOTIDE SEQUENCE [LARGE SCALE GENOMIC DNA]</scope>
    <source>
        <strain evidence="1 2">JCM 6375</strain>
    </source>
</reference>
<keyword evidence="2" id="KW-1185">Reference proteome</keyword>
<accession>A0AAD1HEP4</accession>
<dbReference type="KEGG" id="mmor:MMOR_38670"/>
<name>A0AAD1HEP4_9MYCO</name>
<evidence type="ECO:0000313" key="2">
    <source>
        <dbReference type="Proteomes" id="UP000466681"/>
    </source>
</evidence>
<dbReference type="AlphaFoldDB" id="A0AAD1HEP4"/>
<sequence>MEHRDDPVAQLVVAQRFTDDVPFLLIPGANRHHSEIAGAGRPESDVACDIDGGSAHVIDGK</sequence>